<sequence length="303" mass="32026">MRQSQFESAAAMRPQAPHLDPRLAGLHTTPKRGWWGSRKPTPLDNPPAVDFHLRLRAPRRIAVVGLKGGVGKTTSSILIARTIARQRREPTLLLDSDTTYGSLLLRLGVSPVASAHDIARMGDPGSLEILRGVISQTDDGVWVVPSGRDPAQSAAFSESTYVDAVRALYRYFPVSVTDCGTGLAGSLMDRVVTASHSLVIATSASMDGILSAHNALQWLGSSDNRGIAARTIVVVGNVPDQPVIDIAEARERLRGLCKAVVSIPADPHIAPGGRIDLDSLSEETQRAGAVLASLALSAAASAQ</sequence>
<dbReference type="GO" id="GO:0005524">
    <property type="term" value="F:ATP binding"/>
    <property type="evidence" value="ECO:0007669"/>
    <property type="project" value="TreeGrafter"/>
</dbReference>
<dbReference type="PANTHER" id="PTHR43384:SF14">
    <property type="entry name" value="ESX-1 SECRETION-ASSOCIATED PROTEIN ESPI"/>
    <property type="match status" value="1"/>
</dbReference>
<evidence type="ECO:0000256" key="1">
    <source>
        <dbReference type="SAM" id="MobiDB-lite"/>
    </source>
</evidence>
<dbReference type="GO" id="GO:0016887">
    <property type="term" value="F:ATP hydrolysis activity"/>
    <property type="evidence" value="ECO:0007669"/>
    <property type="project" value="TreeGrafter"/>
</dbReference>
<keyword evidence="4" id="KW-1185">Reference proteome</keyword>
<dbReference type="OrthoDB" id="3425679at2"/>
<dbReference type="Proteomes" id="UP000463857">
    <property type="component" value="Chromosome"/>
</dbReference>
<dbReference type="InParanoid" id="A0A7L4YNP4"/>
<feature type="domain" description="CobQ/CobB/MinD/ParA nucleotide binding" evidence="2">
    <location>
        <begin position="61"/>
        <end position="99"/>
    </location>
</feature>
<gene>
    <name evidence="3" type="ORF">EK0264_11705</name>
</gene>
<dbReference type="GO" id="GO:0005829">
    <property type="term" value="C:cytosol"/>
    <property type="evidence" value="ECO:0007669"/>
    <property type="project" value="TreeGrafter"/>
</dbReference>
<proteinExistence type="predicted"/>
<dbReference type="InterPro" id="IPR002586">
    <property type="entry name" value="CobQ/CobB/MinD/ParA_Nub-bd_dom"/>
</dbReference>
<accession>A0A7L4YNP4</accession>
<dbReference type="RefSeq" id="WP_159545809.1">
    <property type="nucleotide sequence ID" value="NZ_CP047156.1"/>
</dbReference>
<dbReference type="InterPro" id="IPR050625">
    <property type="entry name" value="ParA/MinD_ATPase"/>
</dbReference>
<dbReference type="InterPro" id="IPR027417">
    <property type="entry name" value="P-loop_NTPase"/>
</dbReference>
<name>A0A7L4YNP4_9ACTN</name>
<dbReference type="SUPFAM" id="SSF52540">
    <property type="entry name" value="P-loop containing nucleoside triphosphate hydrolases"/>
    <property type="match status" value="1"/>
</dbReference>
<evidence type="ECO:0000313" key="3">
    <source>
        <dbReference type="EMBL" id="QHC00885.1"/>
    </source>
</evidence>
<dbReference type="AlphaFoldDB" id="A0A7L4YNP4"/>
<dbReference type="Gene3D" id="3.40.50.300">
    <property type="entry name" value="P-loop containing nucleotide triphosphate hydrolases"/>
    <property type="match status" value="1"/>
</dbReference>
<protein>
    <submittedName>
        <fullName evidence="3">AAA family ATPase</fullName>
    </submittedName>
</protein>
<dbReference type="PANTHER" id="PTHR43384">
    <property type="entry name" value="SEPTUM SITE-DETERMINING PROTEIN MIND HOMOLOG, CHLOROPLASTIC-RELATED"/>
    <property type="match status" value="1"/>
</dbReference>
<evidence type="ECO:0000259" key="2">
    <source>
        <dbReference type="Pfam" id="PF01656"/>
    </source>
</evidence>
<dbReference type="GO" id="GO:0009898">
    <property type="term" value="C:cytoplasmic side of plasma membrane"/>
    <property type="evidence" value="ECO:0007669"/>
    <property type="project" value="TreeGrafter"/>
</dbReference>
<dbReference type="KEGG" id="eke:EK0264_11705"/>
<dbReference type="GO" id="GO:0051782">
    <property type="term" value="P:negative regulation of cell division"/>
    <property type="evidence" value="ECO:0007669"/>
    <property type="project" value="TreeGrafter"/>
</dbReference>
<dbReference type="EMBL" id="CP047156">
    <property type="protein sequence ID" value="QHC00885.1"/>
    <property type="molecule type" value="Genomic_DNA"/>
</dbReference>
<organism evidence="3 4">
    <name type="scientific">Epidermidibacterium keratini</name>
    <dbReference type="NCBI Taxonomy" id="1891644"/>
    <lineage>
        <taxon>Bacteria</taxon>
        <taxon>Bacillati</taxon>
        <taxon>Actinomycetota</taxon>
        <taxon>Actinomycetes</taxon>
        <taxon>Sporichthyales</taxon>
        <taxon>Sporichthyaceae</taxon>
        <taxon>Epidermidibacterium</taxon>
    </lineage>
</organism>
<reference evidence="3 4" key="1">
    <citation type="journal article" date="2018" name="Int. J. Syst. Evol. Microbiol.">
        <title>Epidermidibacterium keratini gen. nov., sp. nov., a member of the family Sporichthyaceae, isolated from keratin epidermis.</title>
        <authorList>
            <person name="Lee D.G."/>
            <person name="Trujillo M.E."/>
            <person name="Kang S."/>
            <person name="Nam J.J."/>
            <person name="Kim Y.J."/>
        </authorList>
    </citation>
    <scope>NUCLEOTIDE SEQUENCE [LARGE SCALE GENOMIC DNA]</scope>
    <source>
        <strain evidence="3 4">EPI-7</strain>
    </source>
</reference>
<evidence type="ECO:0000313" key="4">
    <source>
        <dbReference type="Proteomes" id="UP000463857"/>
    </source>
</evidence>
<dbReference type="Pfam" id="PF01656">
    <property type="entry name" value="CbiA"/>
    <property type="match status" value="1"/>
</dbReference>
<feature type="region of interest" description="Disordered" evidence="1">
    <location>
        <begin position="1"/>
        <end position="41"/>
    </location>
</feature>